<reference evidence="3 4" key="1">
    <citation type="submission" date="2015-02" db="EMBL/GenBank/DDBJ databases">
        <title>Genome sequene of Rhodovulum sulfidophilum DSM 2351.</title>
        <authorList>
            <person name="Nagao N."/>
        </authorList>
    </citation>
    <scope>NUCLEOTIDE SEQUENCE [LARGE SCALE GENOMIC DNA]</scope>
    <source>
        <strain evidence="3 4">DSM 2351</strain>
        <plasmid evidence="4">Plasmid Plasmid1 DNA</plasmid>
    </source>
</reference>
<dbReference type="InterPro" id="IPR002823">
    <property type="entry name" value="DUF112_TM"/>
</dbReference>
<evidence type="ECO:0000256" key="1">
    <source>
        <dbReference type="SAM" id="Phobius"/>
    </source>
</evidence>
<dbReference type="AlphaFoldDB" id="A0A0D6B8U1"/>
<feature type="transmembrane region" description="Helical" evidence="1">
    <location>
        <begin position="472"/>
        <end position="490"/>
    </location>
</feature>
<dbReference type="Proteomes" id="UP000064912">
    <property type="component" value="Plasmid Plasmid1"/>
</dbReference>
<keyword evidence="1" id="KW-0812">Transmembrane</keyword>
<feature type="transmembrane region" description="Helical" evidence="1">
    <location>
        <begin position="435"/>
        <end position="452"/>
    </location>
</feature>
<proteinExistence type="predicted"/>
<feature type="transmembrane region" description="Helical" evidence="1">
    <location>
        <begin position="149"/>
        <end position="177"/>
    </location>
</feature>
<protein>
    <submittedName>
        <fullName evidence="3">Tricarboxylate transport membrane protein TctA</fullName>
    </submittedName>
</protein>
<dbReference type="PANTHER" id="PTHR35342">
    <property type="entry name" value="TRICARBOXYLIC TRANSPORT PROTEIN"/>
    <property type="match status" value="1"/>
</dbReference>
<dbReference type="PANTHER" id="PTHR35342:SF5">
    <property type="entry name" value="TRICARBOXYLIC TRANSPORT PROTEIN"/>
    <property type="match status" value="1"/>
</dbReference>
<organism evidence="3 4">
    <name type="scientific">Rhodovulum sulfidophilum</name>
    <name type="common">Rhodobacter sulfidophilus</name>
    <dbReference type="NCBI Taxonomy" id="35806"/>
    <lineage>
        <taxon>Bacteria</taxon>
        <taxon>Pseudomonadati</taxon>
        <taxon>Pseudomonadota</taxon>
        <taxon>Alphaproteobacteria</taxon>
        <taxon>Rhodobacterales</taxon>
        <taxon>Paracoccaceae</taxon>
        <taxon>Rhodovulum</taxon>
    </lineage>
</organism>
<feature type="transmembrane region" description="Helical" evidence="1">
    <location>
        <begin position="333"/>
        <end position="354"/>
    </location>
</feature>
<feature type="transmembrane region" description="Helical" evidence="1">
    <location>
        <begin position="59"/>
        <end position="80"/>
    </location>
</feature>
<gene>
    <name evidence="3" type="ORF">NHU_04424</name>
</gene>
<feature type="transmembrane region" description="Helical" evidence="1">
    <location>
        <begin position="20"/>
        <end position="47"/>
    </location>
</feature>
<name>A0A0D6B8U1_RHOSU</name>
<keyword evidence="1" id="KW-0472">Membrane</keyword>
<evidence type="ECO:0000313" key="3">
    <source>
        <dbReference type="EMBL" id="BAQ71537.1"/>
    </source>
</evidence>
<keyword evidence="3" id="KW-0614">Plasmid</keyword>
<accession>A0A0D6B8U1</accession>
<feature type="domain" description="DUF112" evidence="2">
    <location>
        <begin position="20"/>
        <end position="443"/>
    </location>
</feature>
<geneLocation type="plasmid" evidence="4">
    <name>Plasmid1 DNA</name>
</geneLocation>
<dbReference type="KEGG" id="rsu:NHU_04424"/>
<dbReference type="eggNOG" id="COG3333">
    <property type="taxonomic scope" value="Bacteria"/>
</dbReference>
<keyword evidence="1" id="KW-1133">Transmembrane helix</keyword>
<dbReference type="PATRIC" id="fig|35806.4.peg.4529"/>
<feature type="transmembrane region" description="Helical" evidence="1">
    <location>
        <begin position="258"/>
        <end position="285"/>
    </location>
</feature>
<evidence type="ECO:0000313" key="4">
    <source>
        <dbReference type="Proteomes" id="UP000064912"/>
    </source>
</evidence>
<evidence type="ECO:0000259" key="2">
    <source>
        <dbReference type="Pfam" id="PF01970"/>
    </source>
</evidence>
<dbReference type="Pfam" id="PF01970">
    <property type="entry name" value="TctA"/>
    <property type="match status" value="1"/>
</dbReference>
<feature type="transmembrane region" description="Helical" evidence="1">
    <location>
        <begin position="107"/>
        <end position="129"/>
    </location>
</feature>
<feature type="transmembrane region" description="Helical" evidence="1">
    <location>
        <begin position="361"/>
        <end position="383"/>
    </location>
</feature>
<feature type="transmembrane region" description="Helical" evidence="1">
    <location>
        <begin position="395"/>
        <end position="428"/>
    </location>
</feature>
<dbReference type="EMBL" id="AP014801">
    <property type="protein sequence ID" value="BAQ71537.1"/>
    <property type="molecule type" value="Genomic_DNA"/>
</dbReference>
<feature type="transmembrane region" description="Helical" evidence="1">
    <location>
        <begin position="197"/>
        <end position="219"/>
    </location>
</feature>
<sequence>MLADLAQGFLALAHPATFLHLIGGFLLGLVFGAIPGLTATLAIALLLPFTFGMEVTDALVMVAGIYMAGIYSGSITGITLNIPGAPSGAITTLDGHALMKRGEGPQALGMSAFSSALGGLIGAVVLIALAQPVSSLALLFQTPDKFSLVLMAIVTVTIVSSGSLSKAIAAMVLGLMISTVGIDPMVPEGRFDFGSYHLIEGIGLLPAVIGLFAVCELIAQAATPSAMTRADRVAQVRAPRRRDFLPARARIREVGPVAYAKSAVIGVVIGMLPGGGASMASFIAYAEAKRTARRPEAFGKGSYEGLAASETANNAMCGGAVIPLLTMGIPGDAVTAIIFGVLLLHGLVPGPALLGSNFIEIAPMFAALFVSSIMVFLSVLAFGPVYLRLSQINRGLLYTFIALVSMVGVFASSWSVFQMWMALAIGLLAFLMRRFGYPVVPALMGVILGPYFEEFLRRSLIVSEGDPTIFLTSPASAALLVLTGLFVWFLRLRPALRDRQSARESGEGE</sequence>